<protein>
    <submittedName>
        <fullName evidence="15">Trichohyalin-like</fullName>
    </submittedName>
</protein>
<feature type="region of interest" description="Disordered" evidence="11">
    <location>
        <begin position="592"/>
        <end position="664"/>
    </location>
</feature>
<evidence type="ECO:0000256" key="4">
    <source>
        <dbReference type="ARBA" id="ARBA00022741"/>
    </source>
</evidence>
<keyword evidence="3" id="KW-0732">Signal</keyword>
<dbReference type="GO" id="GO:0016020">
    <property type="term" value="C:membrane"/>
    <property type="evidence" value="ECO:0007669"/>
    <property type="project" value="UniProtKB-SubCell"/>
</dbReference>
<keyword evidence="10" id="KW-0175">Coiled coil</keyword>
<evidence type="ECO:0000256" key="8">
    <source>
        <dbReference type="ARBA" id="ARBA00023180"/>
    </source>
</evidence>
<keyword evidence="14" id="KW-1185">Reference proteome</keyword>
<evidence type="ECO:0000313" key="15">
    <source>
        <dbReference type="RefSeq" id="XP_038839520.1"/>
    </source>
</evidence>
<feature type="region of interest" description="Disordered" evidence="11">
    <location>
        <begin position="53"/>
        <end position="101"/>
    </location>
</feature>
<evidence type="ECO:0000256" key="1">
    <source>
        <dbReference type="ARBA" id="ARBA00004370"/>
    </source>
</evidence>
<dbReference type="GO" id="GO:1903037">
    <property type="term" value="P:regulation of leukocyte cell-cell adhesion"/>
    <property type="evidence" value="ECO:0007669"/>
    <property type="project" value="UniProtKB-ARBA"/>
</dbReference>
<keyword evidence="5" id="KW-0342">GTP-binding</keyword>
<evidence type="ECO:0000259" key="12">
    <source>
        <dbReference type="PROSITE" id="PS50835"/>
    </source>
</evidence>
<dbReference type="InterPro" id="IPR036179">
    <property type="entry name" value="Ig-like_dom_sf"/>
</dbReference>
<dbReference type="FunFam" id="2.60.40.10:FF:000142">
    <property type="entry name" value="V-set domain-containing T-cell activation inhibitor 1"/>
    <property type="match status" value="1"/>
</dbReference>
<dbReference type="GO" id="GO:0005525">
    <property type="term" value="F:GTP binding"/>
    <property type="evidence" value="ECO:0007669"/>
    <property type="project" value="UniProtKB-KW"/>
</dbReference>
<dbReference type="Gene3D" id="2.60.40.10">
    <property type="entry name" value="Immunoglobulins"/>
    <property type="match status" value="1"/>
</dbReference>
<evidence type="ECO:0000256" key="9">
    <source>
        <dbReference type="ARBA" id="ARBA00023319"/>
    </source>
</evidence>
<dbReference type="FunFam" id="3.40.50.300:FF:002274">
    <property type="entry name" value="Si:dkeyp-69e1.8"/>
    <property type="match status" value="1"/>
</dbReference>
<dbReference type="PANTHER" id="PTHR10903:SF167">
    <property type="entry name" value="GTPASE IMAP FAMILY MEMBER 6-RELATED"/>
    <property type="match status" value="1"/>
</dbReference>
<dbReference type="InterPro" id="IPR045058">
    <property type="entry name" value="GIMA/IAN/Toc"/>
</dbReference>
<evidence type="ECO:0000256" key="10">
    <source>
        <dbReference type="SAM" id="Coils"/>
    </source>
</evidence>
<dbReference type="RefSeq" id="XP_038839520.1">
    <property type="nucleotide sequence ID" value="XM_038983592.1"/>
</dbReference>
<feature type="coiled-coil region" evidence="10">
    <location>
        <begin position="152"/>
        <end position="188"/>
    </location>
</feature>
<dbReference type="InterPro" id="IPR013783">
    <property type="entry name" value="Ig-like_fold"/>
</dbReference>
<dbReference type="Gene3D" id="3.40.50.300">
    <property type="entry name" value="P-loop containing nucleotide triphosphate hydrolases"/>
    <property type="match status" value="1"/>
</dbReference>
<dbReference type="InterPro" id="IPR003599">
    <property type="entry name" value="Ig_sub"/>
</dbReference>
<evidence type="ECO:0000313" key="14">
    <source>
        <dbReference type="Proteomes" id="UP000808372"/>
    </source>
</evidence>
<dbReference type="KEGG" id="snh:120037597"/>
<dbReference type="PANTHER" id="PTHR10903">
    <property type="entry name" value="GTPASE, IMAP FAMILY MEMBER-RELATED"/>
    <property type="match status" value="1"/>
</dbReference>
<feature type="compositionally biased region" description="Polar residues" evidence="11">
    <location>
        <begin position="594"/>
        <end position="606"/>
    </location>
</feature>
<sequence>MEERHRQEIEMMENYEGEARVEAERNLMKIVLPELQRNIMISQTKMQREFSRQMEEKNRQMKEKNRQMEEKNRQMNEKDKHMEEKDRHMEEKDRHMEEKDGEMERLRQNLKEVREAHSVLQKRLEREGKVSSARLNAEAERAALLARQASLQHALELEKAQLNVRMEKMELEMEIAAYNARLKVLESVESTSQSHAVASHLLSQQDGMKSCLENQEPEVYEEPEPSPVEFAALDQFKLTSEDNVLADVGEEVTLFCHLSPDTSAVATTIRWFKGTECIYLYQNGQVTERSGYEGRVSLITQELERGNVSLRLRDYRKPDRGVYICQVIHGEQKEEAAVGLWVRGASGSEYLQQETQEDKLKREASAGELELKMEEELKEISRQEMTKQLEEKDTQLDDMTQEVREKERLLEEKNQIMGQREKLLEEKENQLEEKDKQLKDRDIQLETLRKNLQDKNSQVENFRILLQEKDLQLEDSNHRLGEKDRLLEKKDRLLEERDKLLEERDKLLEERDKLLEEKENQLEERDKLLEGKENELKERRQEVEEKDNLLEEREKQLKERDKQVEEVNNENAELAQQICDVKTEVERLRREISAQMTEPGETSDTGSILPVRRRHSMEDPPDMGGETSDTDPTLPLRRTNSMELNPPDMGGESSSPDSPVSPSVSELRLVLLGRTGAGRSAAGNTILGREEFRAQASPSAVTQRSKRREGDVCGRRLVMVDTPDWFCPGLSLEEMRQDVGLCVRLSAPGPHTFLLVIPVEPSKGEERGVLERIEDMFGEGCWEHTVILFTHDDGLKEQSIEEFLQAGSQDLQQLVGKCGSRYHVLNIKDRAHGTQVSELLEQVEEMVAGNRERFYSSQTYQEAETQVREMEGKIQRERGERKQREERDLRERLEKELQGSLKEKDGEIQKLKRDIRILRERITELERQVKEERDEEKKIELERELKRESDRREEMERKMERFREKTENERREMEERHRQEIEEMMENYEGEARVEAERNLMKIVLPELQSYISSQTKMQREFSRQMEEKNRQMEERGGEVERLRQNLKEVSEAHSVLEGRLLQEGREPDQVYCPLYRGE</sequence>
<dbReference type="InterPro" id="IPR027417">
    <property type="entry name" value="P-loop_NTPase"/>
</dbReference>
<name>A0A8U0QAB2_SALNM</name>
<dbReference type="Gene3D" id="6.10.250.1010">
    <property type="match status" value="1"/>
</dbReference>
<keyword evidence="9" id="KW-0393">Immunoglobulin domain</keyword>
<keyword evidence="6" id="KW-0472">Membrane</keyword>
<dbReference type="Pfam" id="PF07686">
    <property type="entry name" value="V-set"/>
    <property type="match status" value="1"/>
</dbReference>
<dbReference type="CDD" id="cd01852">
    <property type="entry name" value="AIG1"/>
    <property type="match status" value="1"/>
</dbReference>
<accession>A0A8U0QAB2</accession>
<dbReference type="GeneID" id="120037597"/>
<dbReference type="Proteomes" id="UP000808372">
    <property type="component" value="Unplaced"/>
</dbReference>
<keyword evidence="7" id="KW-1015">Disulfide bond</keyword>
<feature type="region of interest" description="Disordered" evidence="11">
    <location>
        <begin position="1019"/>
        <end position="1046"/>
    </location>
</feature>
<feature type="region of interest" description="Disordered" evidence="11">
    <location>
        <begin position="529"/>
        <end position="552"/>
    </location>
</feature>
<dbReference type="PROSITE" id="PS51720">
    <property type="entry name" value="G_AIG1"/>
    <property type="match status" value="1"/>
</dbReference>
<proteinExistence type="inferred from homology"/>
<evidence type="ECO:0000256" key="7">
    <source>
        <dbReference type="ARBA" id="ARBA00023157"/>
    </source>
</evidence>
<dbReference type="SUPFAM" id="SSF48726">
    <property type="entry name" value="Immunoglobulin"/>
    <property type="match status" value="1"/>
</dbReference>
<feature type="domain" description="AIG1-type G" evidence="13">
    <location>
        <begin position="664"/>
        <end position="864"/>
    </location>
</feature>
<evidence type="ECO:0000256" key="3">
    <source>
        <dbReference type="ARBA" id="ARBA00022729"/>
    </source>
</evidence>
<dbReference type="GO" id="GO:0050863">
    <property type="term" value="P:regulation of T cell activation"/>
    <property type="evidence" value="ECO:0007669"/>
    <property type="project" value="UniProtKB-ARBA"/>
</dbReference>
<dbReference type="PROSITE" id="PS50835">
    <property type="entry name" value="IG_LIKE"/>
    <property type="match status" value="1"/>
</dbReference>
<feature type="domain" description="Ig-like" evidence="12">
    <location>
        <begin position="217"/>
        <end position="339"/>
    </location>
</feature>
<feature type="compositionally biased region" description="Low complexity" evidence="11">
    <location>
        <begin position="653"/>
        <end position="664"/>
    </location>
</feature>
<dbReference type="SMART" id="SM00409">
    <property type="entry name" value="IG"/>
    <property type="match status" value="1"/>
</dbReference>
<dbReference type="InterPro" id="IPR013106">
    <property type="entry name" value="Ig_V-set"/>
</dbReference>
<comment type="similarity">
    <text evidence="2">Belongs to the TRAFAC class TrmE-Era-EngA-EngB-Septin-like GTPase superfamily. AIG1/Toc34/Toc159-like paraseptin GTPase family. IAN subfamily.</text>
</comment>
<evidence type="ECO:0000259" key="13">
    <source>
        <dbReference type="PROSITE" id="PS51720"/>
    </source>
</evidence>
<dbReference type="InterPro" id="IPR006703">
    <property type="entry name" value="G_AIG1"/>
</dbReference>
<organism evidence="14 15">
    <name type="scientific">Salvelinus namaycush</name>
    <name type="common">Lake trout</name>
    <name type="synonym">Salmo namaycush</name>
    <dbReference type="NCBI Taxonomy" id="8040"/>
    <lineage>
        <taxon>Eukaryota</taxon>
        <taxon>Metazoa</taxon>
        <taxon>Chordata</taxon>
        <taxon>Craniata</taxon>
        <taxon>Vertebrata</taxon>
        <taxon>Euteleostomi</taxon>
        <taxon>Actinopterygii</taxon>
        <taxon>Neopterygii</taxon>
        <taxon>Teleostei</taxon>
        <taxon>Protacanthopterygii</taxon>
        <taxon>Salmoniformes</taxon>
        <taxon>Salmonidae</taxon>
        <taxon>Salmoninae</taxon>
        <taxon>Salvelinus</taxon>
    </lineage>
</organism>
<evidence type="ECO:0000256" key="11">
    <source>
        <dbReference type="SAM" id="MobiDB-lite"/>
    </source>
</evidence>
<dbReference type="SMART" id="SM00406">
    <property type="entry name" value="IGv"/>
    <property type="match status" value="1"/>
</dbReference>
<evidence type="ECO:0000256" key="2">
    <source>
        <dbReference type="ARBA" id="ARBA00008535"/>
    </source>
</evidence>
<feature type="region of interest" description="Disordered" evidence="11">
    <location>
        <begin position="865"/>
        <end position="887"/>
    </location>
</feature>
<comment type="subcellular location">
    <subcellularLocation>
        <location evidence="1">Membrane</location>
    </subcellularLocation>
</comment>
<dbReference type="InterPro" id="IPR007110">
    <property type="entry name" value="Ig-like_dom"/>
</dbReference>
<reference evidence="15" key="1">
    <citation type="submission" date="2025-08" db="UniProtKB">
        <authorList>
            <consortium name="RefSeq"/>
        </authorList>
    </citation>
    <scope>IDENTIFICATION</scope>
    <source>
        <tissue evidence="15">White muscle</tissue>
    </source>
</reference>
<dbReference type="SUPFAM" id="SSF52540">
    <property type="entry name" value="P-loop containing nucleoside triphosphate hydrolases"/>
    <property type="match status" value="1"/>
</dbReference>
<gene>
    <name evidence="15" type="primary">LOC120037597</name>
</gene>
<keyword evidence="4" id="KW-0547">Nucleotide-binding</keyword>
<evidence type="ECO:0000256" key="6">
    <source>
        <dbReference type="ARBA" id="ARBA00023136"/>
    </source>
</evidence>
<evidence type="ECO:0000256" key="5">
    <source>
        <dbReference type="ARBA" id="ARBA00023134"/>
    </source>
</evidence>
<dbReference type="AlphaFoldDB" id="A0A8U0QAB2"/>
<dbReference type="Pfam" id="PF04548">
    <property type="entry name" value="AIG1"/>
    <property type="match status" value="1"/>
</dbReference>
<keyword evidence="8" id="KW-0325">Glycoprotein</keyword>